<sequence>MPGHHRVRFAEKNNTFHSPPPHPPPPPLMAAGTSSSSASSGGPLTPPPMSSARLPGPTPFRRHPLADGSIAWVGRAHDYIAQPTSSGSKSMLKYDVSKHPSTLSARRVGLTSAALQESAVFPPQPYLSLITPRLRWAIGVPASNGSYVTVFDVLNGIYHALRVNATQAEFNALGSSKLMRRATAEYERRYERLEGRRGYSEEKRGGLKRVDFLMGYTSLLGISPTKGAPDIWQLHTG</sequence>
<dbReference type="Proteomes" id="UP001221142">
    <property type="component" value="Unassembled WGS sequence"/>
</dbReference>
<accession>A0AAD7C032</accession>
<dbReference type="EMBL" id="JARKIF010000007">
    <property type="protein sequence ID" value="KAJ7635365.1"/>
    <property type="molecule type" value="Genomic_DNA"/>
</dbReference>
<feature type="compositionally biased region" description="Pro residues" evidence="1">
    <location>
        <begin position="18"/>
        <end position="28"/>
    </location>
</feature>
<evidence type="ECO:0000313" key="4">
    <source>
        <dbReference type="Proteomes" id="UP001221142"/>
    </source>
</evidence>
<keyword evidence="4" id="KW-1185">Reference proteome</keyword>
<evidence type="ECO:0000256" key="1">
    <source>
        <dbReference type="SAM" id="MobiDB-lite"/>
    </source>
</evidence>
<protein>
    <recommendedName>
        <fullName evidence="2">DUF6699 domain-containing protein</fullName>
    </recommendedName>
</protein>
<dbReference type="InterPro" id="IPR046522">
    <property type="entry name" value="DUF6699"/>
</dbReference>
<dbReference type="AlphaFoldDB" id="A0AAD7C032"/>
<feature type="domain" description="DUF6699" evidence="2">
    <location>
        <begin position="92"/>
        <end position="226"/>
    </location>
</feature>
<evidence type="ECO:0000259" key="2">
    <source>
        <dbReference type="Pfam" id="PF20415"/>
    </source>
</evidence>
<organism evidence="3 4">
    <name type="scientific">Roridomyces roridus</name>
    <dbReference type="NCBI Taxonomy" id="1738132"/>
    <lineage>
        <taxon>Eukaryota</taxon>
        <taxon>Fungi</taxon>
        <taxon>Dikarya</taxon>
        <taxon>Basidiomycota</taxon>
        <taxon>Agaricomycotina</taxon>
        <taxon>Agaricomycetes</taxon>
        <taxon>Agaricomycetidae</taxon>
        <taxon>Agaricales</taxon>
        <taxon>Marasmiineae</taxon>
        <taxon>Mycenaceae</taxon>
        <taxon>Roridomyces</taxon>
    </lineage>
</organism>
<comment type="caution">
    <text evidence="3">The sequence shown here is derived from an EMBL/GenBank/DDBJ whole genome shotgun (WGS) entry which is preliminary data.</text>
</comment>
<gene>
    <name evidence="3" type="ORF">FB45DRAFT_911345</name>
</gene>
<name>A0AAD7C032_9AGAR</name>
<evidence type="ECO:0000313" key="3">
    <source>
        <dbReference type="EMBL" id="KAJ7635365.1"/>
    </source>
</evidence>
<dbReference type="Pfam" id="PF20415">
    <property type="entry name" value="DUF6699"/>
    <property type="match status" value="1"/>
</dbReference>
<proteinExistence type="predicted"/>
<feature type="region of interest" description="Disordered" evidence="1">
    <location>
        <begin position="11"/>
        <end position="60"/>
    </location>
</feature>
<reference evidence="3" key="1">
    <citation type="submission" date="2023-03" db="EMBL/GenBank/DDBJ databases">
        <title>Massive genome expansion in bonnet fungi (Mycena s.s.) driven by repeated elements and novel gene families across ecological guilds.</title>
        <authorList>
            <consortium name="Lawrence Berkeley National Laboratory"/>
            <person name="Harder C.B."/>
            <person name="Miyauchi S."/>
            <person name="Viragh M."/>
            <person name="Kuo A."/>
            <person name="Thoen E."/>
            <person name="Andreopoulos B."/>
            <person name="Lu D."/>
            <person name="Skrede I."/>
            <person name="Drula E."/>
            <person name="Henrissat B."/>
            <person name="Morin E."/>
            <person name="Kohler A."/>
            <person name="Barry K."/>
            <person name="LaButti K."/>
            <person name="Morin E."/>
            <person name="Salamov A."/>
            <person name="Lipzen A."/>
            <person name="Mereny Z."/>
            <person name="Hegedus B."/>
            <person name="Baldrian P."/>
            <person name="Stursova M."/>
            <person name="Weitz H."/>
            <person name="Taylor A."/>
            <person name="Grigoriev I.V."/>
            <person name="Nagy L.G."/>
            <person name="Martin F."/>
            <person name="Kauserud H."/>
        </authorList>
    </citation>
    <scope>NUCLEOTIDE SEQUENCE</scope>
    <source>
        <strain evidence="3">9284</strain>
    </source>
</reference>
<feature type="compositionally biased region" description="Low complexity" evidence="1">
    <location>
        <begin position="30"/>
        <end position="42"/>
    </location>
</feature>